<keyword evidence="7 8" id="KW-0472">Membrane</keyword>
<feature type="transmembrane region" description="Helical" evidence="8">
    <location>
        <begin position="163"/>
        <end position="193"/>
    </location>
</feature>
<dbReference type="GO" id="GO:0009103">
    <property type="term" value="P:lipopolysaccharide biosynthetic process"/>
    <property type="evidence" value="ECO:0007669"/>
    <property type="project" value="UniProtKB-ARBA"/>
</dbReference>
<evidence type="ECO:0000313" key="11">
    <source>
        <dbReference type="Proteomes" id="UP000069620"/>
    </source>
</evidence>
<dbReference type="PANTHER" id="PTHR33908">
    <property type="entry name" value="MANNOSYLTRANSFERASE YKCB-RELATED"/>
    <property type="match status" value="1"/>
</dbReference>
<reference evidence="11" key="2">
    <citation type="submission" date="2016-02" db="EMBL/GenBank/DDBJ databases">
        <title>Draft genome sequence of five rapidly growing Mycobacterium species.</title>
        <authorList>
            <person name="Katahira K."/>
            <person name="Gotou Y."/>
            <person name="Iida K."/>
            <person name="Ogura Y."/>
            <person name="Hayashi T."/>
        </authorList>
    </citation>
    <scope>NUCLEOTIDE SEQUENCE [LARGE SCALE GENOMIC DNA]</scope>
    <source>
        <strain evidence="11">JCM15654</strain>
    </source>
</reference>
<keyword evidence="2" id="KW-1003">Cell membrane</keyword>
<dbReference type="RefSeq" id="WP_072278426.1">
    <property type="nucleotide sequence ID" value="NZ_BCSX01000018.1"/>
</dbReference>
<feature type="transmembrane region" description="Helical" evidence="8">
    <location>
        <begin position="84"/>
        <end position="104"/>
    </location>
</feature>
<name>A0A100VWQ6_9MYCO</name>
<dbReference type="GO" id="GO:0005886">
    <property type="term" value="C:plasma membrane"/>
    <property type="evidence" value="ECO:0007669"/>
    <property type="project" value="UniProtKB-SubCell"/>
</dbReference>
<evidence type="ECO:0000256" key="8">
    <source>
        <dbReference type="SAM" id="Phobius"/>
    </source>
</evidence>
<proteinExistence type="predicted"/>
<accession>A0A100VWQ6</accession>
<organism evidence="10 11">
    <name type="scientific">Mycolicibacterium brisbanense</name>
    <dbReference type="NCBI Taxonomy" id="146020"/>
    <lineage>
        <taxon>Bacteria</taxon>
        <taxon>Bacillati</taxon>
        <taxon>Actinomycetota</taxon>
        <taxon>Actinomycetes</taxon>
        <taxon>Mycobacteriales</taxon>
        <taxon>Mycobacteriaceae</taxon>
        <taxon>Mycolicibacterium</taxon>
    </lineage>
</organism>
<keyword evidence="11" id="KW-1185">Reference proteome</keyword>
<evidence type="ECO:0000256" key="1">
    <source>
        <dbReference type="ARBA" id="ARBA00004651"/>
    </source>
</evidence>
<dbReference type="GO" id="GO:0016763">
    <property type="term" value="F:pentosyltransferase activity"/>
    <property type="evidence" value="ECO:0007669"/>
    <property type="project" value="TreeGrafter"/>
</dbReference>
<keyword evidence="4 10" id="KW-0808">Transferase</keyword>
<feature type="transmembrane region" description="Helical" evidence="8">
    <location>
        <begin position="252"/>
        <end position="272"/>
    </location>
</feature>
<dbReference type="InterPro" id="IPR050297">
    <property type="entry name" value="LipidA_mod_glycosyltrf_83"/>
</dbReference>
<dbReference type="EMBL" id="BCSX01000018">
    <property type="protein sequence ID" value="GAS87311.1"/>
    <property type="molecule type" value="Genomic_DNA"/>
</dbReference>
<feature type="transmembrane region" description="Helical" evidence="8">
    <location>
        <begin position="337"/>
        <end position="359"/>
    </location>
</feature>
<evidence type="ECO:0000256" key="6">
    <source>
        <dbReference type="ARBA" id="ARBA00022989"/>
    </source>
</evidence>
<keyword evidence="3" id="KW-0328">Glycosyltransferase</keyword>
<evidence type="ECO:0000259" key="9">
    <source>
        <dbReference type="Pfam" id="PF13231"/>
    </source>
</evidence>
<dbReference type="AlphaFoldDB" id="A0A100VWQ6"/>
<evidence type="ECO:0000256" key="2">
    <source>
        <dbReference type="ARBA" id="ARBA00022475"/>
    </source>
</evidence>
<feature type="transmembrane region" description="Helical" evidence="8">
    <location>
        <begin position="284"/>
        <end position="300"/>
    </location>
</feature>
<keyword evidence="6 8" id="KW-1133">Transmembrane helix</keyword>
<keyword evidence="5 8" id="KW-0812">Transmembrane</keyword>
<feature type="transmembrane region" description="Helical" evidence="8">
    <location>
        <begin position="205"/>
        <end position="224"/>
    </location>
</feature>
<comment type="subcellular location">
    <subcellularLocation>
        <location evidence="1">Cell membrane</location>
        <topology evidence="1">Multi-pass membrane protein</topology>
    </subcellularLocation>
</comment>
<feature type="transmembrane region" description="Helical" evidence="8">
    <location>
        <begin position="306"/>
        <end position="325"/>
    </location>
</feature>
<dbReference type="Proteomes" id="UP000069620">
    <property type="component" value="Unassembled WGS sequence"/>
</dbReference>
<protein>
    <submittedName>
        <fullName evidence="10">Glycosyl transferase, family 39</fullName>
    </submittedName>
</protein>
<evidence type="ECO:0000313" key="10">
    <source>
        <dbReference type="EMBL" id="GAS87311.1"/>
    </source>
</evidence>
<dbReference type="InterPro" id="IPR038731">
    <property type="entry name" value="RgtA/B/C-like"/>
</dbReference>
<dbReference type="STRING" id="146020.RMCB_1407"/>
<evidence type="ECO:0000256" key="7">
    <source>
        <dbReference type="ARBA" id="ARBA00023136"/>
    </source>
</evidence>
<feature type="domain" description="Glycosyltransferase RgtA/B/C/D-like" evidence="9">
    <location>
        <begin position="63"/>
        <end position="223"/>
    </location>
</feature>
<evidence type="ECO:0000256" key="4">
    <source>
        <dbReference type="ARBA" id="ARBA00022679"/>
    </source>
</evidence>
<evidence type="ECO:0000256" key="5">
    <source>
        <dbReference type="ARBA" id="ARBA00022692"/>
    </source>
</evidence>
<dbReference type="PANTHER" id="PTHR33908:SF11">
    <property type="entry name" value="MEMBRANE PROTEIN"/>
    <property type="match status" value="1"/>
</dbReference>
<gene>
    <name evidence="10" type="ORF">RMCB_1407</name>
</gene>
<dbReference type="Pfam" id="PF13231">
    <property type="entry name" value="PMT_2"/>
    <property type="match status" value="1"/>
</dbReference>
<reference evidence="11" key="1">
    <citation type="journal article" date="2016" name="Genome Announc.">
        <title>Draft Genome Sequences of Five Rapidly Growing Mycobacterium Species, M. thermoresistibile, M. fortuitum subsp. acetamidolyticum, M. canariasense, M. brisbanense, and M. novocastrense.</title>
        <authorList>
            <person name="Katahira K."/>
            <person name="Ogura Y."/>
            <person name="Gotoh Y."/>
            <person name="Hayashi T."/>
        </authorList>
    </citation>
    <scope>NUCLEOTIDE SEQUENCE [LARGE SCALE GENOMIC DNA]</scope>
    <source>
        <strain evidence="11">JCM15654</strain>
    </source>
</reference>
<sequence length="484" mass="52330">MSHVATAEPTRSVPKFAAAAVLAIAAVTGLAHCVATLLGRGYWFDEVYMLAIGRYHLDWGSADQPPGATALAALMDTVAPNSVFALRIPAMLATVGAVVVAALIAREFGGDRGAQVITAVAQATALWPTLTGHWLTPYTLEPVQWLTIMWLLVRWVRLRDDRLLVALGVVVGLAVMTKFQVLLLCAMLLVCIAITGPRDLLRRPALWLGAAIAVAVAAPTLWWQQSHGWPQWQMTSVVAGEAEALYGGRPGVAVQLVLYAGVLGVVLGLYGTWQLLRAPHWREYRFIAVTAVALYVVFVATLGRPYYLAGLYGVLAAAGAVSLQLRRAGKAGARRWPARVGVLTSIAAAVLILVFSVGATRSEVGERIAHTTAQAYHSLPGPEREHTALLGESYIVAAYLDGYAPRYGLPPAYSTNRSYGYFPPPPESVDTVLYVGRTPEPLRGYFASADKVGTVNDDLDIYLLSRREQPWQQIWPLLRTLTVS</sequence>
<comment type="caution">
    <text evidence="10">The sequence shown here is derived from an EMBL/GenBank/DDBJ whole genome shotgun (WGS) entry which is preliminary data.</text>
</comment>
<evidence type="ECO:0000256" key="3">
    <source>
        <dbReference type="ARBA" id="ARBA00022676"/>
    </source>
</evidence>